<protein>
    <submittedName>
        <fullName evidence="1">Ser-Thr-rich glycosyl-phosphatidyl-inositol-anchored membrane family protein</fullName>
    </submittedName>
</protein>
<dbReference type="CDD" id="cd00063">
    <property type="entry name" value="FN3"/>
    <property type="match status" value="1"/>
</dbReference>
<comment type="caution">
    <text evidence="1">The sequence shown here is derived from an EMBL/GenBank/DDBJ whole genome shotgun (WGS) entry which is preliminary data.</text>
</comment>
<dbReference type="EMBL" id="MWAK01000049">
    <property type="protein sequence ID" value="OPZ93035.1"/>
    <property type="molecule type" value="Genomic_DNA"/>
</dbReference>
<sequence length="1508" mass="162512">MSDPAVLPLNDLGDNTGYDFFLTVRTNPLMPDGQGFRVILDDVVLTDTTGSATQGGTLNAAPVDGHLIFSQAELRDLLAVISTSDYSIPAEMSEPGKDYLLKTDQALLLSRAEYADYVFGFNLSGNAGVQTDPATYRPEAVSSLRVTFKSGGSFDPEIHLAALSDSDPRGRGVVLYRDNGDGVFNVATDSPLVIDVLRGTSLPGYSWATGTDTKTLEIFLDTTYGGALIPPRVGGNADYFLVLRTGSDNLLYGGQFKTYLRPGDLKFEVVPDQASQALSIEAGSVQTSHLLFAASDLTSRYIDPQSELVSGSAAQSVHLPIIGLNLAKGTGMNVRLQGFKVYLKGPGLELNDLLPVGGTSGGLQLWQDNKVGGRIGIFDTADPVVNLQSMSWFDEGTDGAGNRVFSARVAPLISIDLYDNDTGSQRGDDLFVTLRLSSEADYGDTVLVELRDGEDGVLFTTGSSAPGFAFLSDSDFEAPGINPIQVNVPVILSDISTGQLPSGGAPQGVAKLMLRSPESGSLYLRNLVVQIVPGTGFNLLGDLADIVTTVNSGLTLWQDNGDGVFSPDSDTFLPLAAIENLSAIEEDYLRYRLTLLAPPAIPAAQDTAFFLAVRTTSNFSAGDSFQVRLWSSNIEPERTRAFNFSDAAAADTCFSFQKIITRLLVGTGVLQPYLSIGIINPAAAGEEPVRPDNTYNITWQPYREGPGVPTATVSLYYFDVGNPTDRFLIAAGLPYTTTSYLWSTRDIPQGSYRIYAEIREGQAFASAISNGSIDLSDHAPAVTIVTPSQPRERAIYDTYTVRWQAFGLDSQNESLQLAYVDTAMVVRGTIATVNLNGYLNGSIYSTSWNTSAVPDGVYYIRGVINDALWSDTGLSTGTVEVNHSVTPPARLTVTEPAGEILLDGGNDEELYPDPLHPQVLTLGATLTPFTAADRVLLYDTWGVNVWDGDDAIWLDLDGSGTYSAGDLLLAGVAPHTGEIGAPLSMVNPFVYNDANGNGVWTLGEHIYYEGGLGNQRFKYSNSQVDISWVPETPGALAPTNTYIRIMLDRDGLAGSGDEIAVDTLLVPQGAPLAGSYTYDFSQLTLAEHGTYRVLLQVNDVAGWYPGEYYFAPGPVTVNGAPQLAITTPDADTDVWNGYLYSINFNARDPDDNATVNLYLYDDISGDTYLISGNIREGTGLDTFVAWNPALTAAAPRNYYLQVRGTISDGNWSSTVQAPGRVRILNTVPKVVLSGESNYNDITLRWYDQTPTGDVKRFILERWTQPDTGLWQPIATGLAGDFNQIATGTYEFVDDNPNIYADRSLRSNYQVRVLVTTGTVTQTFISNTFNALPLAFPLRPESFEVVPGTLQADLRWTWDYSTAPWVTGFIIERRPSYSNNFVTIGMTNTHTFTDLNYNDSMLMVETDYQYRVRAYLTYPSGNVGYSAYSSTLEVEIVPTNNGNIGVPNGGGGGGGCFIATAGLRPLLLPPFTAAGRVYSTPALLVRPGARRAAAGHLAGSPALDRLRPG</sequence>
<dbReference type="Gene3D" id="2.60.40.10">
    <property type="entry name" value="Immunoglobulins"/>
    <property type="match status" value="1"/>
</dbReference>
<dbReference type="InterPro" id="IPR036116">
    <property type="entry name" value="FN3_sf"/>
</dbReference>
<dbReference type="InterPro" id="IPR013783">
    <property type="entry name" value="Ig-like_fold"/>
</dbReference>
<dbReference type="SUPFAM" id="SSF49265">
    <property type="entry name" value="Fibronectin type III"/>
    <property type="match status" value="1"/>
</dbReference>
<dbReference type="InterPro" id="IPR003961">
    <property type="entry name" value="FN3_dom"/>
</dbReference>
<reference evidence="1" key="1">
    <citation type="submission" date="2017-02" db="EMBL/GenBank/DDBJ databases">
        <title>Delving into the versatile metabolic prowess of the omnipresent phylum Bacteroidetes.</title>
        <authorList>
            <person name="Nobu M.K."/>
            <person name="Mei R."/>
            <person name="Narihiro T."/>
            <person name="Kuroda K."/>
            <person name="Liu W.-T."/>
        </authorList>
    </citation>
    <scope>NUCLEOTIDE SEQUENCE</scope>
    <source>
        <strain evidence="1">ADurb.Bin417</strain>
    </source>
</reference>
<name>A0A1V5MIR4_UNCT6</name>
<gene>
    <name evidence="1" type="ORF">BWY73_00519</name>
</gene>
<accession>A0A1V5MIR4</accession>
<evidence type="ECO:0000313" key="1">
    <source>
        <dbReference type="EMBL" id="OPZ93035.1"/>
    </source>
</evidence>
<organism evidence="1">
    <name type="scientific">candidate division TA06 bacterium ADurb.Bin417</name>
    <dbReference type="NCBI Taxonomy" id="1852828"/>
    <lineage>
        <taxon>Bacteria</taxon>
        <taxon>Bacteria division TA06</taxon>
    </lineage>
</organism>
<proteinExistence type="predicted"/>
<dbReference type="Proteomes" id="UP000485484">
    <property type="component" value="Unassembled WGS sequence"/>
</dbReference>